<dbReference type="Proteomes" id="UP000229502">
    <property type="component" value="Unassembled WGS sequence"/>
</dbReference>
<dbReference type="PANTHER" id="PTHR34322">
    <property type="entry name" value="TRANSPOSASE, Y1_TNP DOMAIN-CONTAINING"/>
    <property type="match status" value="1"/>
</dbReference>
<dbReference type="Pfam" id="PF01797">
    <property type="entry name" value="Y1_Tnp"/>
    <property type="match status" value="1"/>
</dbReference>
<proteinExistence type="predicted"/>
<evidence type="ECO:0000259" key="1">
    <source>
        <dbReference type="SMART" id="SM01321"/>
    </source>
</evidence>
<dbReference type="Gene3D" id="3.30.70.1290">
    <property type="entry name" value="Transposase IS200-like"/>
    <property type="match status" value="1"/>
</dbReference>
<reference evidence="3" key="1">
    <citation type="submission" date="2017-09" db="EMBL/GenBank/DDBJ databases">
        <title>Depth-based differentiation of microbial function through sediment-hosted aquifers and enrichment of novel symbionts in the deep terrestrial subsurface.</title>
        <authorList>
            <person name="Probst A.J."/>
            <person name="Ladd B."/>
            <person name="Jarett J.K."/>
            <person name="Geller-Mcgrath D.E."/>
            <person name="Sieber C.M.K."/>
            <person name="Emerson J.B."/>
            <person name="Anantharaman K."/>
            <person name="Thomas B.C."/>
            <person name="Malmstrom R."/>
            <person name="Stieglmeier M."/>
            <person name="Klingl A."/>
            <person name="Woyke T."/>
            <person name="Ryan C.M."/>
            <person name="Banfield J.F."/>
        </authorList>
    </citation>
    <scope>NUCLEOTIDE SEQUENCE [LARGE SCALE GENOMIC DNA]</scope>
</reference>
<protein>
    <recommendedName>
        <fullName evidence="1">Transposase IS200-like domain-containing protein</fullName>
    </recommendedName>
</protein>
<feature type="domain" description="Transposase IS200-like" evidence="1">
    <location>
        <begin position="9"/>
        <end position="153"/>
    </location>
</feature>
<dbReference type="GO" id="GO:0003677">
    <property type="term" value="F:DNA binding"/>
    <property type="evidence" value="ECO:0007669"/>
    <property type="project" value="InterPro"/>
</dbReference>
<accession>A0A2M6YQM6</accession>
<dbReference type="InterPro" id="IPR002686">
    <property type="entry name" value="Transposase_17"/>
</dbReference>
<dbReference type="AlphaFoldDB" id="A0A2M6YQM6"/>
<comment type="caution">
    <text evidence="2">The sequence shown here is derived from an EMBL/GenBank/DDBJ whole genome shotgun (WGS) entry which is preliminary data.</text>
</comment>
<evidence type="ECO:0000313" key="3">
    <source>
        <dbReference type="Proteomes" id="UP000229502"/>
    </source>
</evidence>
<sequence>MNYRKTKIAPGEIYHIFNRSIAQVPIFLSNRDFLRFTEVIDYYRFLSLPMRFSHYNRLEADIKKSFLDELYQKRETLIEIYSFCLIPDHFHFLLKELKENGIRKFISNIQNSYAKYFNTKTERSGSLFQEMFKAVRIASDEQFIHVARYIHLNPYSSFLFDNPDRLKTFRWSSFGDYLGINNHPFISQSFLGSFFKSPTDLEKFTLDRAEYQRNLENIKHLI</sequence>
<dbReference type="GO" id="GO:0004803">
    <property type="term" value="F:transposase activity"/>
    <property type="evidence" value="ECO:0007669"/>
    <property type="project" value="InterPro"/>
</dbReference>
<dbReference type="InterPro" id="IPR036515">
    <property type="entry name" value="Transposase_17_sf"/>
</dbReference>
<evidence type="ECO:0000313" key="2">
    <source>
        <dbReference type="EMBL" id="PIU33655.1"/>
    </source>
</evidence>
<dbReference type="PANTHER" id="PTHR34322:SF2">
    <property type="entry name" value="TRANSPOSASE IS200-LIKE DOMAIN-CONTAINING PROTEIN"/>
    <property type="match status" value="1"/>
</dbReference>
<name>A0A2M6YQM6_9BACT</name>
<gene>
    <name evidence="2" type="ORF">COT03_02780</name>
</gene>
<dbReference type="EMBL" id="PEWZ01000134">
    <property type="protein sequence ID" value="PIU33655.1"/>
    <property type="molecule type" value="Genomic_DNA"/>
</dbReference>
<feature type="non-terminal residue" evidence="2">
    <location>
        <position position="222"/>
    </location>
</feature>
<dbReference type="SUPFAM" id="SSF143422">
    <property type="entry name" value="Transposase IS200-like"/>
    <property type="match status" value="1"/>
</dbReference>
<organism evidence="2 3">
    <name type="scientific">Candidatus Shapirobacteria bacterium CG07_land_8_20_14_0_80_39_18</name>
    <dbReference type="NCBI Taxonomy" id="1974882"/>
    <lineage>
        <taxon>Bacteria</taxon>
        <taxon>Candidatus Shapironibacteriota</taxon>
    </lineage>
</organism>
<dbReference type="GO" id="GO:0006313">
    <property type="term" value="P:DNA transposition"/>
    <property type="evidence" value="ECO:0007669"/>
    <property type="project" value="InterPro"/>
</dbReference>
<dbReference type="SMART" id="SM01321">
    <property type="entry name" value="Y1_Tnp"/>
    <property type="match status" value="1"/>
</dbReference>